<feature type="transmembrane region" description="Helical" evidence="6">
    <location>
        <begin position="359"/>
        <end position="377"/>
    </location>
</feature>
<dbReference type="PANTHER" id="PTHR43124">
    <property type="entry name" value="PURINE EFFLUX PUMP PBUE"/>
    <property type="match status" value="1"/>
</dbReference>
<dbReference type="InterPro" id="IPR036259">
    <property type="entry name" value="MFS_trans_sf"/>
</dbReference>
<dbReference type="SUPFAM" id="SSF103473">
    <property type="entry name" value="MFS general substrate transporter"/>
    <property type="match status" value="1"/>
</dbReference>
<dbReference type="OrthoDB" id="9814303at2"/>
<keyword evidence="11" id="KW-1185">Reference proteome</keyword>
<feature type="transmembrane region" description="Helical" evidence="6">
    <location>
        <begin position="12"/>
        <end position="31"/>
    </location>
</feature>
<feature type="transmembrane region" description="Helical" evidence="6">
    <location>
        <begin position="74"/>
        <end position="91"/>
    </location>
</feature>
<feature type="transmembrane region" description="Helical" evidence="6">
    <location>
        <begin position="157"/>
        <end position="176"/>
    </location>
</feature>
<evidence type="ECO:0000313" key="9">
    <source>
        <dbReference type="EMBL" id="SEM23618.1"/>
    </source>
</evidence>
<evidence type="ECO:0000313" key="8">
    <source>
        <dbReference type="EMBL" id="MDP8084950.1"/>
    </source>
</evidence>
<dbReference type="PROSITE" id="PS50850">
    <property type="entry name" value="MFS"/>
    <property type="match status" value="1"/>
</dbReference>
<feature type="transmembrane region" description="Helical" evidence="6">
    <location>
        <begin position="238"/>
        <end position="260"/>
    </location>
</feature>
<proteinExistence type="predicted"/>
<dbReference type="EMBL" id="FOBN01000009">
    <property type="protein sequence ID" value="SEM23618.1"/>
    <property type="molecule type" value="Genomic_DNA"/>
</dbReference>
<comment type="subcellular location">
    <subcellularLocation>
        <location evidence="1">Cell membrane</location>
        <topology evidence="1">Multi-pass membrane protein</topology>
    </subcellularLocation>
</comment>
<dbReference type="AlphaFoldDB" id="A0A1H7WRF2"/>
<reference evidence="8 11" key="3">
    <citation type="journal article" date="2023" name="Front. Microbiol.">
        <title>Phylogeography and host specificity of Pasteurellaceae pathogenic to sea-farmed fish in the north-east Atlantic.</title>
        <authorList>
            <person name="Gulla S."/>
            <person name="Colquhoun D.J."/>
            <person name="Olsen A.B."/>
            <person name="Spilsberg B."/>
            <person name="Lagesen K."/>
            <person name="Aakesson C.P."/>
            <person name="Strom S."/>
            <person name="Manji F."/>
            <person name="Birkbeck T.H."/>
            <person name="Nilsen H.K."/>
        </authorList>
    </citation>
    <scope>NUCLEOTIDE SEQUENCE [LARGE SCALE GENOMIC DNA]</scope>
    <source>
        <strain evidence="8 11">VIO11850</strain>
    </source>
</reference>
<dbReference type="EMBL" id="JASAVS010000004">
    <property type="protein sequence ID" value="MDP8084950.1"/>
    <property type="molecule type" value="Genomic_DNA"/>
</dbReference>
<dbReference type="Proteomes" id="UP000198883">
    <property type="component" value="Unassembled WGS sequence"/>
</dbReference>
<dbReference type="Proteomes" id="UP001224812">
    <property type="component" value="Unassembled WGS sequence"/>
</dbReference>
<evidence type="ECO:0000256" key="2">
    <source>
        <dbReference type="ARBA" id="ARBA00022475"/>
    </source>
</evidence>
<accession>A0A1H7WRF2</accession>
<dbReference type="GO" id="GO:0005886">
    <property type="term" value="C:plasma membrane"/>
    <property type="evidence" value="ECO:0007669"/>
    <property type="project" value="UniProtKB-SubCell"/>
</dbReference>
<reference evidence="10" key="1">
    <citation type="submission" date="2016-10" db="EMBL/GenBank/DDBJ databases">
        <authorList>
            <person name="Varghese N."/>
            <person name="Submissions S."/>
        </authorList>
    </citation>
    <scope>NUCLEOTIDE SEQUENCE [LARGE SCALE GENOMIC DNA]</scope>
    <source>
        <strain evidence="10">DSM 24204</strain>
    </source>
</reference>
<keyword evidence="2" id="KW-1003">Cell membrane</keyword>
<feature type="domain" description="Major facilitator superfamily (MFS) profile" evidence="7">
    <location>
        <begin position="1"/>
        <end position="380"/>
    </location>
</feature>
<feature type="transmembrane region" description="Helical" evidence="6">
    <location>
        <begin position="97"/>
        <end position="118"/>
    </location>
</feature>
<feature type="transmembrane region" description="Helical" evidence="6">
    <location>
        <begin position="272"/>
        <end position="292"/>
    </location>
</feature>
<feature type="transmembrane region" description="Helical" evidence="6">
    <location>
        <begin position="298"/>
        <end position="321"/>
    </location>
</feature>
<keyword evidence="5 6" id="KW-0472">Membrane</keyword>
<dbReference type="Pfam" id="PF07690">
    <property type="entry name" value="MFS_1"/>
    <property type="match status" value="1"/>
</dbReference>
<name>A0A1H7WRF2_9PAST</name>
<feature type="transmembrane region" description="Helical" evidence="6">
    <location>
        <begin position="130"/>
        <end position="151"/>
    </location>
</feature>
<evidence type="ECO:0000256" key="6">
    <source>
        <dbReference type="SAM" id="Phobius"/>
    </source>
</evidence>
<reference evidence="9" key="2">
    <citation type="submission" date="2016-10" db="EMBL/GenBank/DDBJ databases">
        <authorList>
            <person name="de Groot N.N."/>
        </authorList>
    </citation>
    <scope>NUCLEOTIDE SEQUENCE [LARGE SCALE GENOMIC DNA]</scope>
    <source>
        <strain evidence="9">DSM 24204</strain>
    </source>
</reference>
<feature type="transmembrane region" description="Helical" evidence="6">
    <location>
        <begin position="333"/>
        <end position="353"/>
    </location>
</feature>
<feature type="transmembrane region" description="Helical" evidence="6">
    <location>
        <begin position="206"/>
        <end position="226"/>
    </location>
</feature>
<evidence type="ECO:0000259" key="7">
    <source>
        <dbReference type="PROSITE" id="PS50850"/>
    </source>
</evidence>
<keyword evidence="4 6" id="KW-1133">Transmembrane helix</keyword>
<evidence type="ECO:0000256" key="5">
    <source>
        <dbReference type="ARBA" id="ARBA00023136"/>
    </source>
</evidence>
<evidence type="ECO:0000256" key="3">
    <source>
        <dbReference type="ARBA" id="ARBA00022692"/>
    </source>
</evidence>
<gene>
    <name evidence="8" type="ORF">QJT92_03260</name>
    <name evidence="9" type="ORF">SAMN05444853_10953</name>
</gene>
<dbReference type="InterPro" id="IPR020846">
    <property type="entry name" value="MFS_dom"/>
</dbReference>
<feature type="transmembrane region" description="Helical" evidence="6">
    <location>
        <begin position="43"/>
        <end position="62"/>
    </location>
</feature>
<dbReference type="InterPro" id="IPR050189">
    <property type="entry name" value="MFS_Efflux_Transporters"/>
</dbReference>
<protein>
    <submittedName>
        <fullName evidence="8 9">MFS transporter</fullName>
    </submittedName>
</protein>
<dbReference type="PANTHER" id="PTHR43124:SF3">
    <property type="entry name" value="CHLORAMPHENICOL EFFLUX PUMP RV0191"/>
    <property type="match status" value="1"/>
</dbReference>
<dbReference type="GO" id="GO:0022857">
    <property type="term" value="F:transmembrane transporter activity"/>
    <property type="evidence" value="ECO:0007669"/>
    <property type="project" value="InterPro"/>
</dbReference>
<organism evidence="9 10">
    <name type="scientific">Phocoenobacter skyensis</name>
    <dbReference type="NCBI Taxonomy" id="97481"/>
    <lineage>
        <taxon>Bacteria</taxon>
        <taxon>Pseudomonadati</taxon>
        <taxon>Pseudomonadota</taxon>
        <taxon>Gammaproteobacteria</taxon>
        <taxon>Pasteurellales</taxon>
        <taxon>Pasteurellaceae</taxon>
        <taxon>Phocoenobacter</taxon>
    </lineage>
</organism>
<evidence type="ECO:0000313" key="11">
    <source>
        <dbReference type="Proteomes" id="UP001224812"/>
    </source>
</evidence>
<evidence type="ECO:0000256" key="1">
    <source>
        <dbReference type="ARBA" id="ARBA00004651"/>
    </source>
</evidence>
<keyword evidence="3 6" id="KW-0812">Transmembrane</keyword>
<dbReference type="STRING" id="97481.SAMN05444853_10953"/>
<dbReference type="GeneID" id="83545466"/>
<dbReference type="InterPro" id="IPR011701">
    <property type="entry name" value="MFS"/>
</dbReference>
<sequence>MNILTKSSPFILYLLVTPSPLGIDLHLPALIDIKQYFNIDNSLAQLSILVFVFSMGIGELLFGFLSEYFGKRKMGYLGSWLFILGSIGVILIKNYDVVLLCRILQGLGASALSVIAYATVNENYQEEEAAIIFSTQSGFLNIIPAVAPVIGAMLLTIWSWQLIFIFFVIYGVMILWQFHTQFNYQDNPVKRNYMDIMKKLMFDRQFILFSLICVYCLGFIMTYLNIAPILMMDTFGTTIFTFSVCFGVNAAVISIVSFSLKKIIDKVGAMKCVLAGLLLLSFASFGLFITTINIITFWAFIILGSIGFALALGPSIAFALANHQNHSSIASGVLGFCYMSFSPILAFFVLSLGGINTTTFGGFFTPLGIILLGFVLYKQRKTAL</sequence>
<dbReference type="RefSeq" id="WP_090921423.1">
    <property type="nucleotide sequence ID" value="NZ_CP016180.1"/>
</dbReference>
<evidence type="ECO:0000256" key="4">
    <source>
        <dbReference type="ARBA" id="ARBA00022989"/>
    </source>
</evidence>
<dbReference type="Gene3D" id="1.20.1720.10">
    <property type="entry name" value="Multidrug resistance protein D"/>
    <property type="match status" value="1"/>
</dbReference>
<evidence type="ECO:0000313" key="10">
    <source>
        <dbReference type="Proteomes" id="UP000198883"/>
    </source>
</evidence>